<gene>
    <name evidence="1" type="ORF">MB9_1165</name>
</gene>
<dbReference type="AlphaFoldDB" id="A0A0S4FP15"/>
<organism evidence="1 2">
    <name type="scientific">Methanobacterium formicicum</name>
    <dbReference type="NCBI Taxonomy" id="2162"/>
    <lineage>
        <taxon>Archaea</taxon>
        <taxon>Methanobacteriati</taxon>
        <taxon>Methanobacteriota</taxon>
        <taxon>Methanomada group</taxon>
        <taxon>Methanobacteria</taxon>
        <taxon>Methanobacteriales</taxon>
        <taxon>Methanobacteriaceae</taxon>
        <taxon>Methanobacterium</taxon>
    </lineage>
</organism>
<proteinExistence type="predicted"/>
<dbReference type="Proteomes" id="UP000062768">
    <property type="component" value="Chromosome I"/>
</dbReference>
<reference evidence="1" key="1">
    <citation type="submission" date="2014-09" db="EMBL/GenBank/DDBJ databases">
        <authorList>
            <person name="Wibberg D."/>
        </authorList>
    </citation>
    <scope>NUCLEOTIDE SEQUENCE [LARGE SCALE GENOMIC DNA]</scope>
    <source>
        <strain evidence="1">Mb9</strain>
    </source>
</reference>
<dbReference type="EMBL" id="LN734822">
    <property type="protein sequence ID" value="CEL24803.1"/>
    <property type="molecule type" value="Genomic_DNA"/>
</dbReference>
<keyword evidence="2" id="KW-1185">Reference proteome</keyword>
<dbReference type="PATRIC" id="fig|2162.10.peg.1218"/>
<evidence type="ECO:0000313" key="2">
    <source>
        <dbReference type="Proteomes" id="UP000062768"/>
    </source>
</evidence>
<evidence type="ECO:0000313" key="1">
    <source>
        <dbReference type="EMBL" id="CEL24803.1"/>
    </source>
</evidence>
<protein>
    <submittedName>
        <fullName evidence="1">Secreted protein</fullName>
    </submittedName>
</protein>
<name>A0A0S4FP15_METFO</name>
<sequence length="131" mass="14348">MIVTILILVVGIGIIVGMLLTSQTPVVNNTTNNSSLNVSTPDANLTTNNENYIGETAAKKIAIDYLTDIDAMKTSEIKSVDFVTINGVPLYRIKYYDHYVTVYGTESGWNDLLIGAKDGKLYDDYGEMVTT</sequence>
<accession>A0A0S4FP15</accession>